<dbReference type="GO" id="GO:0046951">
    <property type="term" value="P:ketone body biosynthetic process"/>
    <property type="evidence" value="ECO:0007669"/>
    <property type="project" value="TreeGrafter"/>
</dbReference>
<evidence type="ECO:0000256" key="3">
    <source>
        <dbReference type="ARBA" id="ARBA00023239"/>
    </source>
</evidence>
<dbReference type="PROSITE" id="PS50991">
    <property type="entry name" value="PYR_CT"/>
    <property type="match status" value="1"/>
</dbReference>
<dbReference type="GO" id="GO:0004419">
    <property type="term" value="F:hydroxymethylglutaryl-CoA lyase activity"/>
    <property type="evidence" value="ECO:0007669"/>
    <property type="project" value="TreeGrafter"/>
</dbReference>
<dbReference type="PANTHER" id="PTHR42738:SF7">
    <property type="entry name" value="HYDROXYMETHYLGLUTARYL-COA LYASE"/>
    <property type="match status" value="1"/>
</dbReference>
<dbReference type="InterPro" id="IPR043594">
    <property type="entry name" value="HMGL"/>
</dbReference>
<name>A0A383ACY7_9ZZZZ</name>
<dbReference type="Pfam" id="PF00682">
    <property type="entry name" value="HMGL-like"/>
    <property type="match status" value="1"/>
</dbReference>
<feature type="domain" description="Pyruvate carboxyltransferase" evidence="4">
    <location>
        <begin position="1"/>
        <end position="48"/>
    </location>
</feature>
<dbReference type="Gene3D" id="3.20.20.70">
    <property type="entry name" value="Aldolase class I"/>
    <property type="match status" value="1"/>
</dbReference>
<dbReference type="InterPro" id="IPR000891">
    <property type="entry name" value="PYR_CT"/>
</dbReference>
<comment type="similarity">
    <text evidence="1">Belongs to the HMG-CoA lyase family.</text>
</comment>
<protein>
    <recommendedName>
        <fullName evidence="4">Pyruvate carboxyltransferase domain-containing protein</fullName>
    </recommendedName>
</protein>
<evidence type="ECO:0000259" key="4">
    <source>
        <dbReference type="PROSITE" id="PS50991"/>
    </source>
</evidence>
<keyword evidence="2" id="KW-0479">Metal-binding</keyword>
<feature type="non-terminal residue" evidence="5">
    <location>
        <position position="1"/>
    </location>
</feature>
<dbReference type="GO" id="GO:0046872">
    <property type="term" value="F:metal ion binding"/>
    <property type="evidence" value="ECO:0007669"/>
    <property type="project" value="UniProtKB-KW"/>
</dbReference>
<organism evidence="5">
    <name type="scientific">marine metagenome</name>
    <dbReference type="NCBI Taxonomy" id="408172"/>
    <lineage>
        <taxon>unclassified sequences</taxon>
        <taxon>metagenomes</taxon>
        <taxon>ecological metagenomes</taxon>
    </lineage>
</organism>
<dbReference type="PANTHER" id="PTHR42738">
    <property type="entry name" value="HYDROXYMETHYLGLUTARYL-COA LYASE"/>
    <property type="match status" value="1"/>
</dbReference>
<reference evidence="5" key="1">
    <citation type="submission" date="2018-05" db="EMBL/GenBank/DDBJ databases">
        <authorList>
            <person name="Lanie J.A."/>
            <person name="Ng W.-L."/>
            <person name="Kazmierczak K.M."/>
            <person name="Andrzejewski T.M."/>
            <person name="Davidsen T.M."/>
            <person name="Wayne K.J."/>
            <person name="Tettelin H."/>
            <person name="Glass J.I."/>
            <person name="Rusch D."/>
            <person name="Podicherti R."/>
            <person name="Tsui H.-C.T."/>
            <person name="Winkler M.E."/>
        </authorList>
    </citation>
    <scope>NUCLEOTIDE SEQUENCE</scope>
</reference>
<dbReference type="SUPFAM" id="SSF51569">
    <property type="entry name" value="Aldolase"/>
    <property type="match status" value="1"/>
</dbReference>
<feature type="non-terminal residue" evidence="5">
    <location>
        <position position="48"/>
    </location>
</feature>
<evidence type="ECO:0000313" key="5">
    <source>
        <dbReference type="EMBL" id="SVE05687.1"/>
    </source>
</evidence>
<evidence type="ECO:0000256" key="1">
    <source>
        <dbReference type="ARBA" id="ARBA00009405"/>
    </source>
</evidence>
<dbReference type="AlphaFoldDB" id="A0A383ACY7"/>
<dbReference type="EMBL" id="UINC01191181">
    <property type="protein sequence ID" value="SVE05687.1"/>
    <property type="molecule type" value="Genomic_DNA"/>
</dbReference>
<accession>A0A383ACY7</accession>
<dbReference type="InterPro" id="IPR013785">
    <property type="entry name" value="Aldolase_TIM"/>
</dbReference>
<keyword evidence="3" id="KW-0456">Lyase</keyword>
<dbReference type="GO" id="GO:0006552">
    <property type="term" value="P:L-leucine catabolic process"/>
    <property type="evidence" value="ECO:0007669"/>
    <property type="project" value="TreeGrafter"/>
</dbReference>
<proteinExistence type="inferred from homology"/>
<sequence length="48" mass="5192">VSIVEVGPRDGLQNEKQALSAEQKIELIQLLSKTGLNRIEAGSFVSPK</sequence>
<evidence type="ECO:0000256" key="2">
    <source>
        <dbReference type="ARBA" id="ARBA00022723"/>
    </source>
</evidence>
<gene>
    <name evidence="5" type="ORF">METZ01_LOCUS458541</name>
</gene>